<reference evidence="2" key="1">
    <citation type="submission" date="2022-01" db="EMBL/GenBank/DDBJ databases">
        <title>Comparative genomics reveals a dynamic genome evolution in the ectomycorrhizal milk-cap (Lactarius) mushrooms.</title>
        <authorList>
            <consortium name="DOE Joint Genome Institute"/>
            <person name="Lebreton A."/>
            <person name="Tang N."/>
            <person name="Kuo A."/>
            <person name="LaButti K."/>
            <person name="Drula E."/>
            <person name="Barry K."/>
            <person name="Clum A."/>
            <person name="Lipzen A."/>
            <person name="Mousain D."/>
            <person name="Ng V."/>
            <person name="Wang R."/>
            <person name="Wang X."/>
            <person name="Dai Y."/>
            <person name="Henrissat B."/>
            <person name="Grigoriev I.V."/>
            <person name="Guerin-Laguette A."/>
            <person name="Yu F."/>
            <person name="Martin F.M."/>
        </authorList>
    </citation>
    <scope>NUCLEOTIDE SEQUENCE</scope>
    <source>
        <strain evidence="2">QP</strain>
    </source>
</reference>
<dbReference type="CDD" id="cd09917">
    <property type="entry name" value="F-box_SF"/>
    <property type="match status" value="1"/>
</dbReference>
<dbReference type="InterPro" id="IPR036047">
    <property type="entry name" value="F-box-like_dom_sf"/>
</dbReference>
<dbReference type="AlphaFoldDB" id="A0AAD4LA05"/>
<dbReference type="SMART" id="SM00256">
    <property type="entry name" value="FBOX"/>
    <property type="match status" value="1"/>
</dbReference>
<keyword evidence="3" id="KW-1185">Reference proteome</keyword>
<dbReference type="Proteomes" id="UP001201163">
    <property type="component" value="Unassembled WGS sequence"/>
</dbReference>
<name>A0AAD4LA05_9AGAM</name>
<accession>A0AAD4LA05</accession>
<organism evidence="2 3">
    <name type="scientific">Lactarius akahatsu</name>
    <dbReference type="NCBI Taxonomy" id="416441"/>
    <lineage>
        <taxon>Eukaryota</taxon>
        <taxon>Fungi</taxon>
        <taxon>Dikarya</taxon>
        <taxon>Basidiomycota</taxon>
        <taxon>Agaricomycotina</taxon>
        <taxon>Agaricomycetes</taxon>
        <taxon>Russulales</taxon>
        <taxon>Russulaceae</taxon>
        <taxon>Lactarius</taxon>
    </lineage>
</organism>
<dbReference type="InterPro" id="IPR001810">
    <property type="entry name" value="F-box_dom"/>
</dbReference>
<protein>
    <recommendedName>
        <fullName evidence="1">F-box domain-containing protein</fullName>
    </recommendedName>
</protein>
<evidence type="ECO:0000313" key="2">
    <source>
        <dbReference type="EMBL" id="KAH8986140.1"/>
    </source>
</evidence>
<proteinExistence type="predicted"/>
<dbReference type="EMBL" id="JAKELL010000057">
    <property type="protein sequence ID" value="KAH8986140.1"/>
    <property type="molecule type" value="Genomic_DNA"/>
</dbReference>
<gene>
    <name evidence="2" type="ORF">EDB92DRAFT_1949417</name>
</gene>
<dbReference type="Pfam" id="PF12937">
    <property type="entry name" value="F-box-like"/>
    <property type="match status" value="1"/>
</dbReference>
<evidence type="ECO:0000313" key="3">
    <source>
        <dbReference type="Proteomes" id="UP001201163"/>
    </source>
</evidence>
<sequence length="485" mass="54958">MSCNLLDLSTELLIHIFGYLPVTDLLSIQRTCRRNYAIVAESTYLQYIIHTQLNGVDDLLPPNCSFSERLELLRQHEKSWNDLQWNLYTEFSTNFYVRKNIIQDGYLISRRKPHQIQISLKNFLIPYNLVFSVENDLAVAIREKGTSTRLVQHQLAFFEFTTGAPHPLSAAHTKSLPLVDYLGVIRVEVEFLGDHILATAVHQHGRSSFYLVSWKTGTVTFLGGLPGAPKLTVIDSNFVLLMRESINTLEIHKLELTSSPPRMKTVCSLELPPLKPGALIFSSVFSKEWIASSERRAGSQFSRRLIAPQKRAFSDPNMLSFSVSLHFSLWPTLAYARWPWENWGPLGTRILPYTDIVPAPAGPFWIVSVSPLIVHDYDPMRAVHIPSIAENPSPQSGHPIFASTKVVGKHWKSGEVETRLPYREFASKDTSLHPSDIVGEREWIVVISPEVRWFCTSILPTVFLEESNQEPRQDGGTRSAVYHVG</sequence>
<comment type="caution">
    <text evidence="2">The sequence shown here is derived from an EMBL/GenBank/DDBJ whole genome shotgun (WGS) entry which is preliminary data.</text>
</comment>
<dbReference type="SUPFAM" id="SSF81383">
    <property type="entry name" value="F-box domain"/>
    <property type="match status" value="1"/>
</dbReference>
<evidence type="ECO:0000259" key="1">
    <source>
        <dbReference type="PROSITE" id="PS50181"/>
    </source>
</evidence>
<dbReference type="PROSITE" id="PS50181">
    <property type="entry name" value="FBOX"/>
    <property type="match status" value="1"/>
</dbReference>
<feature type="domain" description="F-box" evidence="1">
    <location>
        <begin position="2"/>
        <end position="48"/>
    </location>
</feature>
<dbReference type="Gene3D" id="1.20.1280.50">
    <property type="match status" value="1"/>
</dbReference>